<feature type="compositionally biased region" description="Pro residues" evidence="1">
    <location>
        <begin position="483"/>
        <end position="492"/>
    </location>
</feature>
<sequence length="558" mass="59919">MFDKEFARLAPGQLVDAIEQAARDEARAAARKAAAIAALVHATVTYDEVRDYYVYDSWAGCAGVVGAALSMSTRRASGQMRIAVALRERLPKVAALFAQGRLAPRLISEITWRTSLITDDRVLSEVDSDIAEKATRWGPLSDERLGNAVDAVIDRYDPDAVRRAREVVKTRDMHIGAAEDPNEIVAIWGHVMAGDAAVFKARVTAMVDGLCAEDPRSAGVRRSDAAGAYLRGETVLACRCGSPTCPAPTAAPVSPIVISVLADPAAVAAAHALIAAEDREQERLHATRQGRQPQDVEGSGGEQEGPAEDIAPQGVDGSEVQEQPAPEEETPEPAPPADSGVALLPGAAIMPTPALAEALRGGARVKPLWTPGPEAEPQYRPSAKLAAFVRARDLFCRFPGCDVPAERCDIDHVVPWPYGPTHPSNLSCKCRTHHLAKTFVDGWRDTQLPDGTLIWTTPTGHTYTTVPGSRLFFPAWDITTAALPPPAQPPPAECREKRMPTRSRTRAADVAARINAERDRNAARRALEQHRATEAAAVEKSRRQGKSPPSNGVDPPPF</sequence>
<dbReference type="SMART" id="SM00507">
    <property type="entry name" value="HNHc"/>
    <property type="match status" value="1"/>
</dbReference>
<dbReference type="AlphaFoldDB" id="A0A7I7U3C4"/>
<feature type="compositionally biased region" description="Basic and acidic residues" evidence="1">
    <location>
        <begin position="515"/>
        <end position="542"/>
    </location>
</feature>
<dbReference type="Pfam" id="PF02720">
    <property type="entry name" value="DUF222"/>
    <property type="match status" value="1"/>
</dbReference>
<evidence type="ECO:0000256" key="1">
    <source>
        <dbReference type="SAM" id="MobiDB-lite"/>
    </source>
</evidence>
<evidence type="ECO:0000313" key="4">
    <source>
        <dbReference type="Proteomes" id="UP000466554"/>
    </source>
</evidence>
<dbReference type="InterPro" id="IPR003615">
    <property type="entry name" value="HNH_nuc"/>
</dbReference>
<reference evidence="3 4" key="1">
    <citation type="journal article" date="2019" name="Emerg. Microbes Infect.">
        <title>Comprehensive subspecies identification of 175 nontuberculous mycobacteria species based on 7547 genomic profiles.</title>
        <authorList>
            <person name="Matsumoto Y."/>
            <person name="Kinjo T."/>
            <person name="Motooka D."/>
            <person name="Nabeya D."/>
            <person name="Jung N."/>
            <person name="Uechi K."/>
            <person name="Horii T."/>
            <person name="Iida T."/>
            <person name="Fujita J."/>
            <person name="Nakamura S."/>
        </authorList>
    </citation>
    <scope>NUCLEOTIDE SEQUENCE [LARGE SCALE GENOMIC DNA]</scope>
    <source>
        <strain evidence="3 4">JCM 6367</strain>
    </source>
</reference>
<dbReference type="CDD" id="cd00085">
    <property type="entry name" value="HNHc"/>
    <property type="match status" value="1"/>
</dbReference>
<dbReference type="RefSeq" id="WP_163766611.1">
    <property type="nucleotide sequence ID" value="NZ_AP022598.1"/>
</dbReference>
<accession>A0A7I7U3C4</accession>
<dbReference type="InterPro" id="IPR003870">
    <property type="entry name" value="DUF222"/>
</dbReference>
<dbReference type="EMBL" id="AP022598">
    <property type="protein sequence ID" value="BBY75858.1"/>
    <property type="molecule type" value="Genomic_DNA"/>
</dbReference>
<gene>
    <name evidence="3" type="ORF">MPRF_27570</name>
</gene>
<proteinExistence type="predicted"/>
<protein>
    <recommendedName>
        <fullName evidence="2">HNH nuclease domain-containing protein</fullName>
    </recommendedName>
</protein>
<name>A0A7I7U3C4_MYCPF</name>
<feature type="region of interest" description="Disordered" evidence="1">
    <location>
        <begin position="281"/>
        <end position="343"/>
    </location>
</feature>
<evidence type="ECO:0000313" key="3">
    <source>
        <dbReference type="EMBL" id="BBY75858.1"/>
    </source>
</evidence>
<feature type="domain" description="HNH nuclease" evidence="2">
    <location>
        <begin position="384"/>
        <end position="435"/>
    </location>
</feature>
<evidence type="ECO:0000259" key="2">
    <source>
        <dbReference type="SMART" id="SM00507"/>
    </source>
</evidence>
<dbReference type="Proteomes" id="UP000466554">
    <property type="component" value="Chromosome"/>
</dbReference>
<feature type="region of interest" description="Disordered" evidence="1">
    <location>
        <begin position="482"/>
        <end position="558"/>
    </location>
</feature>
<organism evidence="3 4">
    <name type="scientific">Mycolicibacterium parafortuitum</name>
    <name type="common">Mycobacterium parafortuitum</name>
    <dbReference type="NCBI Taxonomy" id="39692"/>
    <lineage>
        <taxon>Bacteria</taxon>
        <taxon>Bacillati</taxon>
        <taxon>Actinomycetota</taxon>
        <taxon>Actinomycetes</taxon>
        <taxon>Mycobacteriales</taxon>
        <taxon>Mycobacteriaceae</taxon>
        <taxon>Mycolicibacterium</taxon>
    </lineage>
</organism>